<dbReference type="InterPro" id="IPR011711">
    <property type="entry name" value="GntR_C"/>
</dbReference>
<evidence type="ECO:0000313" key="7">
    <source>
        <dbReference type="Proteomes" id="UP001321475"/>
    </source>
</evidence>
<accession>A0ABM8G0C5</accession>
<keyword evidence="2" id="KW-0238">DNA-binding</keyword>
<keyword evidence="1" id="KW-0805">Transcription regulation</keyword>
<proteinExistence type="predicted"/>
<feature type="domain" description="GntR C-terminal" evidence="5">
    <location>
        <begin position="1"/>
        <end position="94"/>
    </location>
</feature>
<gene>
    <name evidence="6" type="ORF">GCM10025865_06970</name>
</gene>
<feature type="region of interest" description="Disordered" evidence="4">
    <location>
        <begin position="116"/>
        <end position="137"/>
    </location>
</feature>
<sequence>MAALVDEARAALDAHDDARTAAANAAFHTAILRTCGNPLLQSMMAPLESRVRWLFHLTKRRDTREQCEEHAEMLAAIAAQDLELASDLAFRHVASGREPTLALAATWASDPVDPIELTRSRNRSQRDAGAGRATRTA</sequence>
<dbReference type="Gene3D" id="1.20.120.530">
    <property type="entry name" value="GntR ligand-binding domain-like"/>
    <property type="match status" value="1"/>
</dbReference>
<feature type="compositionally biased region" description="Low complexity" evidence="4">
    <location>
        <begin position="128"/>
        <end position="137"/>
    </location>
</feature>
<reference evidence="7" key="1">
    <citation type="journal article" date="2019" name="Int. J. Syst. Evol. Microbiol.">
        <title>The Global Catalogue of Microorganisms (GCM) 10K type strain sequencing project: providing services to taxonomists for standard genome sequencing and annotation.</title>
        <authorList>
            <consortium name="The Broad Institute Genomics Platform"/>
            <consortium name="The Broad Institute Genome Sequencing Center for Infectious Disease"/>
            <person name="Wu L."/>
            <person name="Ma J."/>
        </authorList>
    </citation>
    <scope>NUCLEOTIDE SEQUENCE [LARGE SCALE GENOMIC DNA]</scope>
    <source>
        <strain evidence="7">NBRC 108565</strain>
    </source>
</reference>
<dbReference type="Proteomes" id="UP001321475">
    <property type="component" value="Chromosome"/>
</dbReference>
<organism evidence="6 7">
    <name type="scientific">Paraoerskovia sediminicola</name>
    <dbReference type="NCBI Taxonomy" id="1138587"/>
    <lineage>
        <taxon>Bacteria</taxon>
        <taxon>Bacillati</taxon>
        <taxon>Actinomycetota</taxon>
        <taxon>Actinomycetes</taxon>
        <taxon>Micrococcales</taxon>
        <taxon>Cellulomonadaceae</taxon>
        <taxon>Paraoerskovia</taxon>
    </lineage>
</organism>
<evidence type="ECO:0000256" key="1">
    <source>
        <dbReference type="ARBA" id="ARBA00023015"/>
    </source>
</evidence>
<evidence type="ECO:0000256" key="2">
    <source>
        <dbReference type="ARBA" id="ARBA00023125"/>
    </source>
</evidence>
<keyword evidence="3" id="KW-0804">Transcription</keyword>
<protein>
    <recommendedName>
        <fullName evidence="5">GntR C-terminal domain-containing protein</fullName>
    </recommendedName>
</protein>
<evidence type="ECO:0000256" key="4">
    <source>
        <dbReference type="SAM" id="MobiDB-lite"/>
    </source>
</evidence>
<evidence type="ECO:0000313" key="6">
    <source>
        <dbReference type="EMBL" id="BDZ41398.1"/>
    </source>
</evidence>
<dbReference type="SUPFAM" id="SSF48008">
    <property type="entry name" value="GntR ligand-binding domain-like"/>
    <property type="match status" value="1"/>
</dbReference>
<dbReference type="Pfam" id="PF07729">
    <property type="entry name" value="FCD"/>
    <property type="match status" value="1"/>
</dbReference>
<evidence type="ECO:0000259" key="5">
    <source>
        <dbReference type="Pfam" id="PF07729"/>
    </source>
</evidence>
<name>A0ABM8G0C5_9CELL</name>
<evidence type="ECO:0000256" key="3">
    <source>
        <dbReference type="ARBA" id="ARBA00023163"/>
    </source>
</evidence>
<dbReference type="EMBL" id="AP027729">
    <property type="protein sequence ID" value="BDZ41398.1"/>
    <property type="molecule type" value="Genomic_DNA"/>
</dbReference>
<keyword evidence="7" id="KW-1185">Reference proteome</keyword>
<dbReference type="InterPro" id="IPR008920">
    <property type="entry name" value="TF_FadR/GntR_C"/>
</dbReference>